<proteinExistence type="predicted"/>
<accession>A0ABQ6DEV5</accession>
<protein>
    <submittedName>
        <fullName evidence="2">Uncharacterized protein</fullName>
    </submittedName>
</protein>
<sequence>MMSSWTRSSVLTIALLLGTFGGEAQAGPSVRVAQGTVTIPTEAQINRMEQDSITAPPLDVSDGVLRGSEGLQIRQLDRRDHRIDQRLLKHDGVCDDC</sequence>
<keyword evidence="1" id="KW-0732">Signal</keyword>
<evidence type="ECO:0000313" key="3">
    <source>
        <dbReference type="Proteomes" id="UP001156856"/>
    </source>
</evidence>
<evidence type="ECO:0000256" key="1">
    <source>
        <dbReference type="SAM" id="SignalP"/>
    </source>
</evidence>
<dbReference type="Proteomes" id="UP001156856">
    <property type="component" value="Unassembled WGS sequence"/>
</dbReference>
<keyword evidence="3" id="KW-1185">Reference proteome</keyword>
<name>A0ABQ6DEV5_9HYPH</name>
<organism evidence="2 3">
    <name type="scientific">Methylobacterium oxalidis</name>
    <dbReference type="NCBI Taxonomy" id="944322"/>
    <lineage>
        <taxon>Bacteria</taxon>
        <taxon>Pseudomonadati</taxon>
        <taxon>Pseudomonadota</taxon>
        <taxon>Alphaproteobacteria</taxon>
        <taxon>Hyphomicrobiales</taxon>
        <taxon>Methylobacteriaceae</taxon>
        <taxon>Methylobacterium</taxon>
    </lineage>
</organism>
<reference evidence="3" key="1">
    <citation type="journal article" date="2019" name="Int. J. Syst. Evol. Microbiol.">
        <title>The Global Catalogue of Microorganisms (GCM) 10K type strain sequencing project: providing services to taxonomists for standard genome sequencing and annotation.</title>
        <authorList>
            <consortium name="The Broad Institute Genomics Platform"/>
            <consortium name="The Broad Institute Genome Sequencing Center for Infectious Disease"/>
            <person name="Wu L."/>
            <person name="Ma J."/>
        </authorList>
    </citation>
    <scope>NUCLEOTIDE SEQUENCE [LARGE SCALE GENOMIC DNA]</scope>
    <source>
        <strain evidence="3">NBRC 107715</strain>
    </source>
</reference>
<dbReference type="RefSeq" id="WP_147025135.1">
    <property type="nucleotide sequence ID" value="NZ_BJZU01000021.1"/>
</dbReference>
<evidence type="ECO:0000313" key="2">
    <source>
        <dbReference type="EMBL" id="GLS63374.1"/>
    </source>
</evidence>
<dbReference type="EMBL" id="BSPK01000021">
    <property type="protein sequence ID" value="GLS63374.1"/>
    <property type="molecule type" value="Genomic_DNA"/>
</dbReference>
<gene>
    <name evidence="2" type="ORF">GCM10007888_17550</name>
</gene>
<comment type="caution">
    <text evidence="2">The sequence shown here is derived from an EMBL/GenBank/DDBJ whole genome shotgun (WGS) entry which is preliminary data.</text>
</comment>
<feature type="chain" id="PRO_5045870044" evidence="1">
    <location>
        <begin position="27"/>
        <end position="97"/>
    </location>
</feature>
<feature type="signal peptide" evidence="1">
    <location>
        <begin position="1"/>
        <end position="26"/>
    </location>
</feature>